<dbReference type="RefSeq" id="WP_069995633.1">
    <property type="nucleotide sequence ID" value="NZ_FMPG01000009.1"/>
</dbReference>
<protein>
    <submittedName>
        <fullName evidence="3">Acetyltransferase</fullName>
    </submittedName>
</protein>
<dbReference type="PROSITE" id="PS51186">
    <property type="entry name" value="GNAT"/>
    <property type="match status" value="1"/>
</dbReference>
<evidence type="ECO:0000313" key="3">
    <source>
        <dbReference type="EMBL" id="SCT18703.1"/>
    </source>
</evidence>
<proteinExistence type="predicted"/>
<dbReference type="GO" id="GO:0008999">
    <property type="term" value="F:protein-N-terminal-alanine acetyltransferase activity"/>
    <property type="evidence" value="ECO:0007669"/>
    <property type="project" value="TreeGrafter"/>
</dbReference>
<dbReference type="Proteomes" id="UP000095768">
    <property type="component" value="Unassembled WGS sequence"/>
</dbReference>
<reference evidence="3 5" key="2">
    <citation type="submission" date="2016-09" db="EMBL/GenBank/DDBJ databases">
        <authorList>
            <consortium name="Pathogen Informatics"/>
        </authorList>
    </citation>
    <scope>NUCLEOTIDE SEQUENCE [LARGE SCALE GENOMIC DNA]</scope>
    <source>
        <strain evidence="3 5">82B</strain>
    </source>
</reference>
<gene>
    <name evidence="3" type="ORF">SAMEA2297795_01953</name>
    <name evidence="2" type="ORF">SAMEA2297796_01465</name>
</gene>
<dbReference type="PANTHER" id="PTHR43441:SF2">
    <property type="entry name" value="FAMILY ACETYLTRANSFERASE, PUTATIVE (AFU_ORTHOLOGUE AFUA_7G00850)-RELATED"/>
    <property type="match status" value="1"/>
</dbReference>
<evidence type="ECO:0000259" key="1">
    <source>
        <dbReference type="PROSITE" id="PS51186"/>
    </source>
</evidence>
<dbReference type="PANTHER" id="PTHR43441">
    <property type="entry name" value="RIBOSOMAL-PROTEIN-SERINE ACETYLTRANSFERASE"/>
    <property type="match status" value="1"/>
</dbReference>
<dbReference type="InterPro" id="IPR000182">
    <property type="entry name" value="GNAT_dom"/>
</dbReference>
<dbReference type="Pfam" id="PF13302">
    <property type="entry name" value="Acetyltransf_3"/>
    <property type="match status" value="1"/>
</dbReference>
<dbReference type="Gene3D" id="3.40.630.30">
    <property type="match status" value="1"/>
</dbReference>
<dbReference type="EMBL" id="FMPI01000009">
    <property type="protein sequence ID" value="SCS97098.1"/>
    <property type="molecule type" value="Genomic_DNA"/>
</dbReference>
<feature type="domain" description="N-acetyltransferase" evidence="1">
    <location>
        <begin position="36"/>
        <end position="190"/>
    </location>
</feature>
<evidence type="ECO:0000313" key="5">
    <source>
        <dbReference type="Proteomes" id="UP000095768"/>
    </source>
</evidence>
<name>A0A1D4MF81_9STAP</name>
<organism evidence="3 5">
    <name type="scientific">Staphylococcus caeli</name>
    <dbReference type="NCBI Taxonomy" id="2201815"/>
    <lineage>
        <taxon>Bacteria</taxon>
        <taxon>Bacillati</taxon>
        <taxon>Bacillota</taxon>
        <taxon>Bacilli</taxon>
        <taxon>Bacillales</taxon>
        <taxon>Staphylococcaceae</taxon>
        <taxon>Staphylococcus</taxon>
    </lineage>
</organism>
<keyword evidence="3" id="KW-0808">Transferase</keyword>
<accession>A0A1D4MF81</accession>
<dbReference type="FunFam" id="3.40.630.30:FF:000047">
    <property type="entry name" value="Acetyltransferase, GNAT family"/>
    <property type="match status" value="1"/>
</dbReference>
<evidence type="ECO:0000313" key="4">
    <source>
        <dbReference type="Proteomes" id="UP000095412"/>
    </source>
</evidence>
<dbReference type="Proteomes" id="UP000095412">
    <property type="component" value="Unassembled WGS sequence"/>
</dbReference>
<dbReference type="AlphaFoldDB" id="A0A1D4MF81"/>
<dbReference type="InterPro" id="IPR051908">
    <property type="entry name" value="Ribosomal_N-acetyltransferase"/>
</dbReference>
<reference evidence="2 4" key="1">
    <citation type="submission" date="2016-09" db="EMBL/GenBank/DDBJ databases">
        <authorList>
            <consortium name="Pathogen Informatics"/>
            <person name="Sun Q."/>
            <person name="Inoue M."/>
        </authorList>
    </citation>
    <scope>NUCLEOTIDE SEQUENCE [LARGE SCALE GENOMIC DNA]</scope>
    <source>
        <strain evidence="2 4">82C</strain>
    </source>
</reference>
<keyword evidence="4" id="KW-1185">Reference proteome</keyword>
<evidence type="ECO:0000313" key="2">
    <source>
        <dbReference type="EMBL" id="SCS97098.1"/>
    </source>
</evidence>
<dbReference type="OrthoDB" id="9795199at2"/>
<sequence>MRYNEFNQPIGEIVSNFTKLEAPSVKVIEGQYCRLEKLSNVHTEDLYQYFIAEEDASNWTYLPDNQPQDYNAFESYIAPMVISKDPYFFAIIDKSTSQAVGLLSFLRIDQDNGVIEVGHIHYANILKRSRIATEAQYLLAKYVFDTLGYRRYEWKCDALNEPSIRAAKRLGFKLEGIFHQHKIYKNRNRDTCWLAMTDHEWYNNKPKFEKWLSPQNFNEKGEQLSHLSI</sequence>
<dbReference type="SUPFAM" id="SSF55729">
    <property type="entry name" value="Acyl-CoA N-acyltransferases (Nat)"/>
    <property type="match status" value="1"/>
</dbReference>
<dbReference type="InterPro" id="IPR016181">
    <property type="entry name" value="Acyl_CoA_acyltransferase"/>
</dbReference>
<dbReference type="GO" id="GO:1990189">
    <property type="term" value="F:protein N-terminal-serine acetyltransferase activity"/>
    <property type="evidence" value="ECO:0007669"/>
    <property type="project" value="TreeGrafter"/>
</dbReference>
<dbReference type="EMBL" id="FMPG01000009">
    <property type="protein sequence ID" value="SCT18703.1"/>
    <property type="molecule type" value="Genomic_DNA"/>
</dbReference>